<dbReference type="OrthoDB" id="539213at2759"/>
<dbReference type="InParanoid" id="A0A3N4L9E7"/>
<dbReference type="SUPFAM" id="SSF48403">
    <property type="entry name" value="Ankyrin repeat"/>
    <property type="match status" value="1"/>
</dbReference>
<evidence type="ECO:0000313" key="4">
    <source>
        <dbReference type="EMBL" id="RPB18102.1"/>
    </source>
</evidence>
<gene>
    <name evidence="4" type="ORF">L211DRAFT_215680</name>
</gene>
<proteinExistence type="predicted"/>
<evidence type="ECO:0000256" key="1">
    <source>
        <dbReference type="ARBA" id="ARBA00022737"/>
    </source>
</evidence>
<keyword evidence="1" id="KW-0677">Repeat</keyword>
<dbReference type="Pfam" id="PF00023">
    <property type="entry name" value="Ank"/>
    <property type="match status" value="2"/>
</dbReference>
<dbReference type="PANTHER" id="PTHR24198:SF165">
    <property type="entry name" value="ANKYRIN REPEAT-CONTAINING PROTEIN-RELATED"/>
    <property type="match status" value="1"/>
</dbReference>
<dbReference type="PRINTS" id="PR01415">
    <property type="entry name" value="ANKYRIN"/>
</dbReference>
<dbReference type="AlphaFoldDB" id="A0A3N4L9E7"/>
<feature type="repeat" description="ANK" evidence="3">
    <location>
        <begin position="52"/>
        <end position="79"/>
    </location>
</feature>
<sequence length="233" mass="26079">MESRDAEGWTPLASAAFNGRKDLCQFLVGKGCTLCLNAAQKEQLKPNFSCRVHLAAVYGDKTTLQLLLDMGADINERNSFGETALLQAVCFNHLSCVKLLTGRGADATILANEDTSVLHRAVRGLTDSEMMRFLLDDVVGTRNLVDKKDSFGETPLHYCSYVSYRSPVVQIENAKMLVEAGASLTIRNDLQRTPYECARERRYNEHAEYLWSQLSPKQQALEKLPPSSRKKFL</sequence>
<evidence type="ECO:0000313" key="5">
    <source>
        <dbReference type="Proteomes" id="UP000267821"/>
    </source>
</evidence>
<feature type="repeat" description="ANK" evidence="3">
    <location>
        <begin position="80"/>
        <end position="112"/>
    </location>
</feature>
<organism evidence="4 5">
    <name type="scientific">Terfezia boudieri ATCC MYA-4762</name>
    <dbReference type="NCBI Taxonomy" id="1051890"/>
    <lineage>
        <taxon>Eukaryota</taxon>
        <taxon>Fungi</taxon>
        <taxon>Dikarya</taxon>
        <taxon>Ascomycota</taxon>
        <taxon>Pezizomycotina</taxon>
        <taxon>Pezizomycetes</taxon>
        <taxon>Pezizales</taxon>
        <taxon>Pezizaceae</taxon>
        <taxon>Terfezia</taxon>
    </lineage>
</organism>
<protein>
    <submittedName>
        <fullName evidence="4">Ankyrin</fullName>
    </submittedName>
</protein>
<keyword evidence="2 3" id="KW-0040">ANK repeat</keyword>
<evidence type="ECO:0000256" key="3">
    <source>
        <dbReference type="PROSITE-ProRule" id="PRU00023"/>
    </source>
</evidence>
<dbReference type="Gene3D" id="1.25.40.20">
    <property type="entry name" value="Ankyrin repeat-containing domain"/>
    <property type="match status" value="3"/>
</dbReference>
<dbReference type="PROSITE" id="PS50088">
    <property type="entry name" value="ANK_REPEAT"/>
    <property type="match status" value="3"/>
</dbReference>
<dbReference type="PANTHER" id="PTHR24198">
    <property type="entry name" value="ANKYRIN REPEAT AND PROTEIN KINASE DOMAIN-CONTAINING PROTEIN"/>
    <property type="match status" value="1"/>
</dbReference>
<dbReference type="PROSITE" id="PS50297">
    <property type="entry name" value="ANK_REP_REGION"/>
    <property type="match status" value="1"/>
</dbReference>
<keyword evidence="5" id="KW-1185">Reference proteome</keyword>
<accession>A0A3N4L9E7</accession>
<dbReference type="STRING" id="1051890.A0A3N4L9E7"/>
<dbReference type="InterPro" id="IPR002110">
    <property type="entry name" value="Ankyrin_rpt"/>
</dbReference>
<name>A0A3N4L9E7_9PEZI</name>
<reference evidence="4 5" key="1">
    <citation type="journal article" date="2018" name="Nat. Ecol. Evol.">
        <title>Pezizomycetes genomes reveal the molecular basis of ectomycorrhizal truffle lifestyle.</title>
        <authorList>
            <person name="Murat C."/>
            <person name="Payen T."/>
            <person name="Noel B."/>
            <person name="Kuo A."/>
            <person name="Morin E."/>
            <person name="Chen J."/>
            <person name="Kohler A."/>
            <person name="Krizsan K."/>
            <person name="Balestrini R."/>
            <person name="Da Silva C."/>
            <person name="Montanini B."/>
            <person name="Hainaut M."/>
            <person name="Levati E."/>
            <person name="Barry K.W."/>
            <person name="Belfiori B."/>
            <person name="Cichocki N."/>
            <person name="Clum A."/>
            <person name="Dockter R.B."/>
            <person name="Fauchery L."/>
            <person name="Guy J."/>
            <person name="Iotti M."/>
            <person name="Le Tacon F."/>
            <person name="Lindquist E.A."/>
            <person name="Lipzen A."/>
            <person name="Malagnac F."/>
            <person name="Mello A."/>
            <person name="Molinier V."/>
            <person name="Miyauchi S."/>
            <person name="Poulain J."/>
            <person name="Riccioni C."/>
            <person name="Rubini A."/>
            <person name="Sitrit Y."/>
            <person name="Splivallo R."/>
            <person name="Traeger S."/>
            <person name="Wang M."/>
            <person name="Zifcakova L."/>
            <person name="Wipf D."/>
            <person name="Zambonelli A."/>
            <person name="Paolocci F."/>
            <person name="Nowrousian M."/>
            <person name="Ottonello S."/>
            <person name="Baldrian P."/>
            <person name="Spatafora J.W."/>
            <person name="Henrissat B."/>
            <person name="Nagy L.G."/>
            <person name="Aury J.M."/>
            <person name="Wincker P."/>
            <person name="Grigoriev I.V."/>
            <person name="Bonfante P."/>
            <person name="Martin F.M."/>
        </authorList>
    </citation>
    <scope>NUCLEOTIDE SEQUENCE [LARGE SCALE GENOMIC DNA]</scope>
    <source>
        <strain evidence="4 5">ATCC MYA-4762</strain>
    </source>
</reference>
<dbReference type="InterPro" id="IPR036770">
    <property type="entry name" value="Ankyrin_rpt-contain_sf"/>
</dbReference>
<dbReference type="EMBL" id="ML121698">
    <property type="protein sequence ID" value="RPB18102.1"/>
    <property type="molecule type" value="Genomic_DNA"/>
</dbReference>
<dbReference type="Proteomes" id="UP000267821">
    <property type="component" value="Unassembled WGS sequence"/>
</dbReference>
<dbReference type="SMART" id="SM00248">
    <property type="entry name" value="ANK"/>
    <property type="match status" value="5"/>
</dbReference>
<feature type="repeat" description="ANK" evidence="3">
    <location>
        <begin position="151"/>
        <end position="189"/>
    </location>
</feature>
<dbReference type="Pfam" id="PF12796">
    <property type="entry name" value="Ank_2"/>
    <property type="match status" value="1"/>
</dbReference>
<evidence type="ECO:0000256" key="2">
    <source>
        <dbReference type="ARBA" id="ARBA00023043"/>
    </source>
</evidence>